<keyword evidence="3" id="KW-1185">Reference proteome</keyword>
<gene>
    <name evidence="2" type="ORF">EHS24_002644</name>
</gene>
<protein>
    <recommendedName>
        <fullName evidence="1">Protein CPL1-like domain-containing protein</fullName>
    </recommendedName>
</protein>
<proteinExistence type="predicted"/>
<dbReference type="STRING" id="105984.A0A427XHI2"/>
<comment type="caution">
    <text evidence="2">The sequence shown here is derived from an EMBL/GenBank/DDBJ whole genome shotgun (WGS) entry which is preliminary data.</text>
</comment>
<evidence type="ECO:0000259" key="1">
    <source>
        <dbReference type="Pfam" id="PF21671"/>
    </source>
</evidence>
<reference evidence="2 3" key="1">
    <citation type="submission" date="2018-11" db="EMBL/GenBank/DDBJ databases">
        <title>Genome sequence of Apiotrichum porosum DSM 27194.</title>
        <authorList>
            <person name="Aliyu H."/>
            <person name="Gorte O."/>
            <person name="Ochsenreither K."/>
        </authorList>
    </citation>
    <scope>NUCLEOTIDE SEQUENCE [LARGE SCALE GENOMIC DNA]</scope>
    <source>
        <strain evidence="2 3">DSM 27194</strain>
    </source>
</reference>
<evidence type="ECO:0000313" key="3">
    <source>
        <dbReference type="Proteomes" id="UP000279236"/>
    </source>
</evidence>
<dbReference type="InterPro" id="IPR038955">
    <property type="entry name" value="PriA/CPL1_fungi"/>
</dbReference>
<dbReference type="GeneID" id="39587187"/>
<dbReference type="OrthoDB" id="439917at2759"/>
<dbReference type="AlphaFoldDB" id="A0A427XHI2"/>
<accession>A0A427XHI2</accession>
<dbReference type="InterPro" id="IPR048661">
    <property type="entry name" value="CPL1-like"/>
</dbReference>
<organism evidence="2 3">
    <name type="scientific">Apiotrichum porosum</name>
    <dbReference type="NCBI Taxonomy" id="105984"/>
    <lineage>
        <taxon>Eukaryota</taxon>
        <taxon>Fungi</taxon>
        <taxon>Dikarya</taxon>
        <taxon>Basidiomycota</taxon>
        <taxon>Agaricomycotina</taxon>
        <taxon>Tremellomycetes</taxon>
        <taxon>Trichosporonales</taxon>
        <taxon>Trichosporonaceae</taxon>
        <taxon>Apiotrichum</taxon>
    </lineage>
</organism>
<name>A0A427XHI2_9TREE</name>
<dbReference type="PANTHER" id="PTHR35192">
    <property type="entry name" value="PROTEIN, PUTATIVE-RELATED"/>
    <property type="match status" value="1"/>
</dbReference>
<sequence>MYNNQYIPLLFGSSTTNPKGWCWQNGAMIASFQANVQAAISSKTTTAYTNGSWALQMCAYQCGSSCSTAASCANYIVSQFTTTIWGTAGAITACTYPSANFVPTDCSCGFTCNAGYTKCGTSYCINPATQTCSSGVPKPLRKRDLPFGGRCSHGMTECPTRNGGWECLDTSRDLEACGGCPYTSEGVDCSSIPGADSVTCVEGKCKVRSCDRRHYLNGTECILRLNEQHLFGRRTTVRR</sequence>
<evidence type="ECO:0000313" key="2">
    <source>
        <dbReference type="EMBL" id="RSH78184.1"/>
    </source>
</evidence>
<dbReference type="Pfam" id="PF21671">
    <property type="entry name" value="CPL1-like"/>
    <property type="match status" value="1"/>
</dbReference>
<dbReference type="PANTHER" id="PTHR35192:SF2">
    <property type="entry name" value="APPLE DOMAIN-CONTAINING PROTEIN"/>
    <property type="match status" value="1"/>
</dbReference>
<dbReference type="EMBL" id="RSCE01000013">
    <property type="protein sequence ID" value="RSH78184.1"/>
    <property type="molecule type" value="Genomic_DNA"/>
</dbReference>
<dbReference type="Proteomes" id="UP000279236">
    <property type="component" value="Unassembled WGS sequence"/>
</dbReference>
<feature type="domain" description="Protein CPL1-like" evidence="1">
    <location>
        <begin position="165"/>
        <end position="218"/>
    </location>
</feature>
<dbReference type="RefSeq" id="XP_028473331.1">
    <property type="nucleotide sequence ID" value="XM_028618375.1"/>
</dbReference>